<dbReference type="Gene3D" id="3.60.110.10">
    <property type="entry name" value="Carbon-nitrogen hydrolase"/>
    <property type="match status" value="1"/>
</dbReference>
<dbReference type="SUPFAM" id="SSF56317">
    <property type="entry name" value="Carbon-nitrogen hydrolase"/>
    <property type="match status" value="1"/>
</dbReference>
<dbReference type="CDD" id="cd07197">
    <property type="entry name" value="nitrilase"/>
    <property type="match status" value="1"/>
</dbReference>
<dbReference type="PROSITE" id="PS50263">
    <property type="entry name" value="CN_HYDROLASE"/>
    <property type="match status" value="1"/>
</dbReference>
<proteinExistence type="inferred from homology"/>
<dbReference type="PANTHER" id="PTHR23088:SF27">
    <property type="entry name" value="DEAMINATED GLUTATHIONE AMIDASE"/>
    <property type="match status" value="1"/>
</dbReference>
<dbReference type="Pfam" id="PF00795">
    <property type="entry name" value="CN_hydrolase"/>
    <property type="match status" value="1"/>
</dbReference>
<sequence>MLTIGLAQLKSTFMNKQDNIKTAITTMRECKEKAVDLIVFPEMFLTGYALKENVYELAEPLEGPSLKQLCKAARENQIGVVIGFPERKENQYFNSAVFIQKDGTIQGVYRKVHLFEWEKNIFTAGNDGPLFTIEDGKISLMMTFDAGFPEMSRIYALNGAEMIIVLSAHVVPYQIYHKIMMSARALENQVFLAVVNKVGLEEQSVYFGESAIISPYGDYLNKIDNQEKVIIESIDLSLVYKTRESLSMKYLENRNLSYFKKSKLCKPYHPDKTF</sequence>
<evidence type="ECO:0000313" key="4">
    <source>
        <dbReference type="Proteomes" id="UP000287296"/>
    </source>
</evidence>
<dbReference type="EMBL" id="QYTW02000008">
    <property type="protein sequence ID" value="RST59767.1"/>
    <property type="molecule type" value="Genomic_DNA"/>
</dbReference>
<keyword evidence="3" id="KW-0378">Hydrolase</keyword>
<evidence type="ECO:0000256" key="1">
    <source>
        <dbReference type="ARBA" id="ARBA00010613"/>
    </source>
</evidence>
<accession>A0A429X8L3</accession>
<reference evidence="3 4" key="1">
    <citation type="submission" date="2018-12" db="EMBL/GenBank/DDBJ databases">
        <authorList>
            <person name="Sun L."/>
            <person name="Chen Z."/>
        </authorList>
    </citation>
    <scope>NUCLEOTIDE SEQUENCE [LARGE SCALE GENOMIC DNA]</scope>
    <source>
        <strain evidence="3 4">LMG 29736</strain>
    </source>
</reference>
<dbReference type="OrthoDB" id="9811121at2"/>
<dbReference type="PANTHER" id="PTHR23088">
    <property type="entry name" value="NITRILASE-RELATED"/>
    <property type="match status" value="1"/>
</dbReference>
<dbReference type="RefSeq" id="WP_120115900.1">
    <property type="nucleotide sequence ID" value="NZ_QYTW02000008.1"/>
</dbReference>
<protein>
    <submittedName>
        <fullName evidence="3">Carbon-nitrogen hydrolase family protein</fullName>
    </submittedName>
</protein>
<evidence type="ECO:0000313" key="3">
    <source>
        <dbReference type="EMBL" id="RST59767.1"/>
    </source>
</evidence>
<comment type="caution">
    <text evidence="3">The sequence shown here is derived from an EMBL/GenBank/DDBJ whole genome shotgun (WGS) entry which is preliminary data.</text>
</comment>
<gene>
    <name evidence="3" type="ORF">D5F11_010145</name>
</gene>
<feature type="domain" description="CN hydrolase" evidence="2">
    <location>
        <begin position="2"/>
        <end position="236"/>
    </location>
</feature>
<name>A0A429X8L3_SIMTE</name>
<dbReference type="GO" id="GO:0016787">
    <property type="term" value="F:hydrolase activity"/>
    <property type="evidence" value="ECO:0007669"/>
    <property type="project" value="UniProtKB-KW"/>
</dbReference>
<organism evidence="3 4">
    <name type="scientific">Siminovitchia terrae</name>
    <name type="common">Bacillus terrae</name>
    <dbReference type="NCBI Taxonomy" id="1914933"/>
    <lineage>
        <taxon>Bacteria</taxon>
        <taxon>Bacillati</taxon>
        <taxon>Bacillota</taxon>
        <taxon>Bacilli</taxon>
        <taxon>Bacillales</taxon>
        <taxon>Bacillaceae</taxon>
        <taxon>Siminovitchia</taxon>
    </lineage>
</organism>
<dbReference type="Proteomes" id="UP000287296">
    <property type="component" value="Unassembled WGS sequence"/>
</dbReference>
<dbReference type="InterPro" id="IPR003010">
    <property type="entry name" value="C-N_Hydrolase"/>
</dbReference>
<dbReference type="AlphaFoldDB" id="A0A429X8L3"/>
<evidence type="ECO:0000259" key="2">
    <source>
        <dbReference type="PROSITE" id="PS50263"/>
    </source>
</evidence>
<comment type="similarity">
    <text evidence="1">Belongs to the carbon-nitrogen hydrolase superfamily. NIT1/NIT2 family.</text>
</comment>
<dbReference type="InterPro" id="IPR036526">
    <property type="entry name" value="C-N_Hydrolase_sf"/>
</dbReference>